<proteinExistence type="predicted"/>
<keyword evidence="2" id="KW-1185">Reference proteome</keyword>
<dbReference type="VEuPathDB" id="TriTrypDB:BSAL_23590"/>
<dbReference type="EMBL" id="CYKH01001772">
    <property type="protein sequence ID" value="CUG89823.1"/>
    <property type="molecule type" value="Genomic_DNA"/>
</dbReference>
<gene>
    <name evidence="1" type="ORF">BSAL_23590</name>
</gene>
<dbReference type="CDD" id="cd23017">
    <property type="entry name" value="mt-LAF19-like"/>
    <property type="match status" value="1"/>
</dbReference>
<organism evidence="1 2">
    <name type="scientific">Bodo saltans</name>
    <name type="common">Flagellated protozoan</name>
    <dbReference type="NCBI Taxonomy" id="75058"/>
    <lineage>
        <taxon>Eukaryota</taxon>
        <taxon>Discoba</taxon>
        <taxon>Euglenozoa</taxon>
        <taxon>Kinetoplastea</taxon>
        <taxon>Metakinetoplastina</taxon>
        <taxon>Eubodonida</taxon>
        <taxon>Bodonidae</taxon>
        <taxon>Bodo</taxon>
    </lineage>
</organism>
<evidence type="ECO:0000313" key="2">
    <source>
        <dbReference type="Proteomes" id="UP000051952"/>
    </source>
</evidence>
<dbReference type="OMA" id="DRQDEPG"/>
<dbReference type="Proteomes" id="UP000051952">
    <property type="component" value="Unassembled WGS sequence"/>
</dbReference>
<dbReference type="AlphaFoldDB" id="A0A0S4JHJ6"/>
<dbReference type="OrthoDB" id="268840at2759"/>
<evidence type="ECO:0000313" key="1">
    <source>
        <dbReference type="EMBL" id="CUG89823.1"/>
    </source>
</evidence>
<name>A0A0S4JHJ6_BODSA</name>
<reference evidence="2" key="1">
    <citation type="submission" date="2015-09" db="EMBL/GenBank/DDBJ databases">
        <authorList>
            <consortium name="Pathogen Informatics"/>
        </authorList>
    </citation>
    <scope>NUCLEOTIDE SEQUENCE [LARGE SCALE GENOMIC DNA]</scope>
    <source>
        <strain evidence="2">Lake Konstanz</strain>
    </source>
</reference>
<accession>A0A0S4JHJ6</accession>
<protein>
    <submittedName>
        <fullName evidence="1">Uncharacterized protein</fullName>
    </submittedName>
</protein>
<sequence>MGPMLRASQFKSRKLVNKAQLLMTRRAPFMPFTTERHEIQNQIKLEAFEKQCEDGVMFVAEQAVPSWRKSIKTNVESQKGIVKNMRGLRVRAVNGADEPGFPTHFR</sequence>